<dbReference type="PROSITE" id="PS50112">
    <property type="entry name" value="PAS"/>
    <property type="match status" value="1"/>
</dbReference>
<dbReference type="InterPro" id="IPR000792">
    <property type="entry name" value="Tscrpt_reg_LuxR_C"/>
</dbReference>
<evidence type="ECO:0000259" key="1">
    <source>
        <dbReference type="PROSITE" id="PS50112"/>
    </source>
</evidence>
<dbReference type="SUPFAM" id="SSF46894">
    <property type="entry name" value="C-terminal effector domain of the bipartite response regulators"/>
    <property type="match status" value="1"/>
</dbReference>
<dbReference type="Proteomes" id="UP001549321">
    <property type="component" value="Unassembled WGS sequence"/>
</dbReference>
<dbReference type="Gene3D" id="1.10.10.10">
    <property type="entry name" value="Winged helix-like DNA-binding domain superfamily/Winged helix DNA-binding domain"/>
    <property type="match status" value="1"/>
</dbReference>
<dbReference type="InterPro" id="IPR000014">
    <property type="entry name" value="PAS"/>
</dbReference>
<keyword evidence="3" id="KW-1185">Reference proteome</keyword>
<evidence type="ECO:0000313" key="2">
    <source>
        <dbReference type="EMBL" id="MET4633714.1"/>
    </source>
</evidence>
<organism evidence="2 3">
    <name type="scientific">Kaistia defluvii</name>
    <dbReference type="NCBI Taxonomy" id="410841"/>
    <lineage>
        <taxon>Bacteria</taxon>
        <taxon>Pseudomonadati</taxon>
        <taxon>Pseudomonadota</taxon>
        <taxon>Alphaproteobacteria</taxon>
        <taxon>Hyphomicrobiales</taxon>
        <taxon>Kaistiaceae</taxon>
        <taxon>Kaistia</taxon>
    </lineage>
</organism>
<dbReference type="SMART" id="SM00421">
    <property type="entry name" value="HTH_LUXR"/>
    <property type="match status" value="1"/>
</dbReference>
<sequence length="385" mass="42819">MHRRRSYLTKALSELGEVADAAALEPGRWADFIDLLRQKTLDSKVTFQVLDHEASKSLTIHSSGFMDSTLRNYADYYVRISPWRDLMIRSTIKRPVWSDHLLPPDEFRKTEFYHDLARPEGQMDSATGISLIKEGSRAAVLAAHYDGRFGQEMHSFVGSILQGIGGRMRQSLDINRVLAQATPRFRGDVSLLHALETPALIVTASGRVIASNQALADILGRNDAVAIGSGDLLRFGLPEVQALFLERLRHRGDGLRYQPPPDDLVLNHPETPMTISILPIAGPLPDTTGVGVLFPSPASFLVVLRPYGKADSVDEARRRLVSDFRLTQAEIRLVLALERGDSLGAFAEANNLSLHTVRTHLKSIFSKTNTHRQHELVALTGRLRR</sequence>
<reference evidence="2 3" key="1">
    <citation type="submission" date="2024-06" db="EMBL/GenBank/DDBJ databases">
        <title>Sorghum-associated microbial communities from plants grown in Nebraska, USA.</title>
        <authorList>
            <person name="Schachtman D."/>
        </authorList>
    </citation>
    <scope>NUCLEOTIDE SEQUENCE [LARGE SCALE GENOMIC DNA]</scope>
    <source>
        <strain evidence="2 3">3207</strain>
    </source>
</reference>
<comment type="caution">
    <text evidence="2">The sequence shown here is derived from an EMBL/GenBank/DDBJ whole genome shotgun (WGS) entry which is preliminary data.</text>
</comment>
<dbReference type="EMBL" id="JBEPSM010000001">
    <property type="protein sequence ID" value="MET4633714.1"/>
    <property type="molecule type" value="Genomic_DNA"/>
</dbReference>
<accession>A0ABV2QXH0</accession>
<dbReference type="GO" id="GO:0003677">
    <property type="term" value="F:DNA binding"/>
    <property type="evidence" value="ECO:0007669"/>
    <property type="project" value="UniProtKB-KW"/>
</dbReference>
<name>A0ABV2QXH0_9HYPH</name>
<keyword evidence="2" id="KW-0238">DNA-binding</keyword>
<protein>
    <submittedName>
        <fullName evidence="2">DNA-binding CsgD family transcriptional regulator/PAS domain-containing protein</fullName>
    </submittedName>
</protein>
<dbReference type="InterPro" id="IPR036388">
    <property type="entry name" value="WH-like_DNA-bd_sf"/>
</dbReference>
<dbReference type="InterPro" id="IPR016032">
    <property type="entry name" value="Sig_transdc_resp-reg_C-effctor"/>
</dbReference>
<gene>
    <name evidence="2" type="ORF">ABIE08_001627</name>
</gene>
<evidence type="ECO:0000313" key="3">
    <source>
        <dbReference type="Proteomes" id="UP001549321"/>
    </source>
</evidence>
<proteinExistence type="predicted"/>
<feature type="domain" description="PAS" evidence="1">
    <location>
        <begin position="191"/>
        <end position="249"/>
    </location>
</feature>